<dbReference type="Gene3D" id="2.40.50.1020">
    <property type="entry name" value="LytTr DNA-binding domain"/>
    <property type="match status" value="1"/>
</dbReference>
<dbReference type="Pfam" id="PF04397">
    <property type="entry name" value="LytTR"/>
    <property type="match status" value="1"/>
</dbReference>
<dbReference type="GO" id="GO:0003677">
    <property type="term" value="F:DNA binding"/>
    <property type="evidence" value="ECO:0007669"/>
    <property type="project" value="InterPro"/>
</dbReference>
<keyword evidence="1" id="KW-0597">Phosphoprotein</keyword>
<feature type="domain" description="Response regulatory" evidence="2">
    <location>
        <begin position="5"/>
        <end position="116"/>
    </location>
</feature>
<accession>A0A315ZFX5</accession>
<name>A0A315ZFX5_SEDFL</name>
<feature type="domain" description="HTH LytTR-type" evidence="3">
    <location>
        <begin position="133"/>
        <end position="231"/>
    </location>
</feature>
<keyword evidence="5" id="KW-1185">Reference proteome</keyword>
<dbReference type="Gene3D" id="3.40.50.2300">
    <property type="match status" value="1"/>
</dbReference>
<dbReference type="SUPFAM" id="SSF52172">
    <property type="entry name" value="CheY-like"/>
    <property type="match status" value="1"/>
</dbReference>
<evidence type="ECO:0000313" key="4">
    <source>
        <dbReference type="EMBL" id="PWJ43758.1"/>
    </source>
</evidence>
<evidence type="ECO:0000313" key="5">
    <source>
        <dbReference type="Proteomes" id="UP000245535"/>
    </source>
</evidence>
<dbReference type="PANTHER" id="PTHR45526:SF1">
    <property type="entry name" value="TRANSCRIPTIONAL REGULATORY PROTEIN DCUR-RELATED"/>
    <property type="match status" value="1"/>
</dbReference>
<protein>
    <submittedName>
        <fullName evidence="4">LytTR family two component transcriptional regulator</fullName>
    </submittedName>
</protein>
<reference evidence="4 5" key="1">
    <citation type="submission" date="2018-03" db="EMBL/GenBank/DDBJ databases">
        <title>Genomic Encyclopedia of Archaeal and Bacterial Type Strains, Phase II (KMG-II): from individual species to whole genera.</title>
        <authorList>
            <person name="Goeker M."/>
        </authorList>
    </citation>
    <scope>NUCLEOTIDE SEQUENCE [LARGE SCALE GENOMIC DNA]</scope>
    <source>
        <strain evidence="4 5">DSM 28229</strain>
    </source>
</reference>
<gene>
    <name evidence="4" type="ORF">BC781_101104</name>
</gene>
<dbReference type="PROSITE" id="PS50110">
    <property type="entry name" value="RESPONSE_REGULATORY"/>
    <property type="match status" value="1"/>
</dbReference>
<dbReference type="GO" id="GO:0000156">
    <property type="term" value="F:phosphorelay response regulator activity"/>
    <property type="evidence" value="ECO:0007669"/>
    <property type="project" value="TreeGrafter"/>
</dbReference>
<evidence type="ECO:0000259" key="3">
    <source>
        <dbReference type="PROSITE" id="PS50930"/>
    </source>
</evidence>
<dbReference type="SMART" id="SM00850">
    <property type="entry name" value="LytTR"/>
    <property type="match status" value="1"/>
</dbReference>
<dbReference type="Proteomes" id="UP000245535">
    <property type="component" value="Unassembled WGS sequence"/>
</dbReference>
<dbReference type="PANTHER" id="PTHR45526">
    <property type="entry name" value="TRANSCRIPTIONAL REGULATORY PROTEIN DPIA"/>
    <property type="match status" value="1"/>
</dbReference>
<dbReference type="SMART" id="SM00448">
    <property type="entry name" value="REC"/>
    <property type="match status" value="1"/>
</dbReference>
<dbReference type="Pfam" id="PF00072">
    <property type="entry name" value="Response_reg"/>
    <property type="match status" value="1"/>
</dbReference>
<dbReference type="InterPro" id="IPR011006">
    <property type="entry name" value="CheY-like_superfamily"/>
</dbReference>
<comment type="caution">
    <text evidence="4">The sequence shown here is derived from an EMBL/GenBank/DDBJ whole genome shotgun (WGS) entry which is preliminary data.</text>
</comment>
<dbReference type="AlphaFoldDB" id="A0A315ZFX5"/>
<dbReference type="InterPro" id="IPR051271">
    <property type="entry name" value="2C-system_Tx_regulators"/>
</dbReference>
<proteinExistence type="predicted"/>
<evidence type="ECO:0000259" key="2">
    <source>
        <dbReference type="PROSITE" id="PS50110"/>
    </source>
</evidence>
<feature type="modified residue" description="4-aspartylphosphate" evidence="1">
    <location>
        <position position="56"/>
    </location>
</feature>
<dbReference type="OrthoDB" id="1646880at2"/>
<dbReference type="PROSITE" id="PS50930">
    <property type="entry name" value="HTH_LYTTR"/>
    <property type="match status" value="1"/>
</dbReference>
<dbReference type="EMBL" id="QGDO01000001">
    <property type="protein sequence ID" value="PWJ43758.1"/>
    <property type="molecule type" value="Genomic_DNA"/>
</dbReference>
<dbReference type="RefSeq" id="WP_109615296.1">
    <property type="nucleotide sequence ID" value="NZ_QGDO01000001.1"/>
</dbReference>
<dbReference type="InterPro" id="IPR007492">
    <property type="entry name" value="LytTR_DNA-bd_dom"/>
</dbReference>
<evidence type="ECO:0000256" key="1">
    <source>
        <dbReference type="PROSITE-ProRule" id="PRU00169"/>
    </source>
</evidence>
<organism evidence="4 5">
    <name type="scientific">Sediminitomix flava</name>
    <dbReference type="NCBI Taxonomy" id="379075"/>
    <lineage>
        <taxon>Bacteria</taxon>
        <taxon>Pseudomonadati</taxon>
        <taxon>Bacteroidota</taxon>
        <taxon>Cytophagia</taxon>
        <taxon>Cytophagales</taxon>
        <taxon>Flammeovirgaceae</taxon>
        <taxon>Sediminitomix</taxon>
    </lineage>
</organism>
<dbReference type="InterPro" id="IPR001789">
    <property type="entry name" value="Sig_transdc_resp-reg_receiver"/>
</dbReference>
<sequence>MGVYKVLVIDDEPISRRITKNFLSQVDGYEVIGEASDAKSGFAEVMKHEVDLIFLDIEMPEISGLDFLRSLAQPPKVIIISAHRDYAIEGYDLNVVDYLLKPVSIDRFKLALQKFEAFNPQAKEVQQLKEDYLFIRSDRKHYKTDFKFVTYIESQADYLIVHLKDGNTLKTKETIGNMEERLPSQFLRIHRSFIVNMDHVIALNREFVEIENEMLPVSKSFREAVIQVFEKN</sequence>